<dbReference type="AlphaFoldDB" id="A0A2K8T2Z8"/>
<reference evidence="1 2" key="1">
    <citation type="submission" date="2017-11" db="EMBL/GenBank/DDBJ databases">
        <title>Complete genome of a free-living desiccation-tolerant cyanobacterium and its photosynthetic adaptation to extreme terrestrial habitat.</title>
        <authorList>
            <person name="Shang J."/>
        </authorList>
    </citation>
    <scope>NUCLEOTIDE SEQUENCE [LARGE SCALE GENOMIC DNA]</scope>
    <source>
        <strain evidence="1 2">CCNUN1</strain>
    </source>
</reference>
<accession>A0A2K8T2Z8</accession>
<dbReference type="Proteomes" id="UP000232003">
    <property type="component" value="Chromosome"/>
</dbReference>
<evidence type="ECO:0000313" key="1">
    <source>
        <dbReference type="EMBL" id="AUB42029.1"/>
    </source>
</evidence>
<sequence length="38" mass="4463">MINKQYFSHKALSIQFFDPQPAATLLKRGWRAENNPPF</sequence>
<protein>
    <submittedName>
        <fullName evidence="1">Uncharacterized protein</fullName>
    </submittedName>
</protein>
<organism evidence="1 2">
    <name type="scientific">Nostoc flagelliforme CCNUN1</name>
    <dbReference type="NCBI Taxonomy" id="2038116"/>
    <lineage>
        <taxon>Bacteria</taxon>
        <taxon>Bacillati</taxon>
        <taxon>Cyanobacteriota</taxon>
        <taxon>Cyanophyceae</taxon>
        <taxon>Nostocales</taxon>
        <taxon>Nostocaceae</taxon>
        <taxon>Nostoc</taxon>
    </lineage>
</organism>
<proteinExistence type="predicted"/>
<name>A0A2K8T2Z8_9NOSO</name>
<dbReference type="EMBL" id="CP024785">
    <property type="protein sequence ID" value="AUB42029.1"/>
    <property type="molecule type" value="Genomic_DNA"/>
</dbReference>
<gene>
    <name evidence="1" type="ORF">COO91_08128</name>
</gene>
<evidence type="ECO:0000313" key="2">
    <source>
        <dbReference type="Proteomes" id="UP000232003"/>
    </source>
</evidence>
<dbReference type="KEGG" id="nfl:COO91_08128"/>
<keyword evidence="2" id="KW-1185">Reference proteome</keyword>